<dbReference type="EMBL" id="CP018789">
    <property type="protein sequence ID" value="ARR00379.1"/>
    <property type="molecule type" value="Genomic_DNA"/>
</dbReference>
<evidence type="ECO:0000313" key="2">
    <source>
        <dbReference type="EMBL" id="ARR00379.1"/>
    </source>
</evidence>
<proteinExistence type="predicted"/>
<organism evidence="2 3">
    <name type="scientific">Campylobacter porcelli</name>
    <dbReference type="NCBI Taxonomy" id="1660073"/>
    <lineage>
        <taxon>Bacteria</taxon>
        <taxon>Pseudomonadati</taxon>
        <taxon>Campylobacterota</taxon>
        <taxon>Epsilonproteobacteria</taxon>
        <taxon>Campylobacterales</taxon>
        <taxon>Campylobacteraceae</taxon>
        <taxon>Campylobacter</taxon>
    </lineage>
</organism>
<name>A0A1X9SW68_9BACT</name>
<dbReference type="KEGG" id="camy:CSUIS_0552"/>
<reference evidence="3" key="1">
    <citation type="journal article" date="2017" name="Genome Biol. Evol.">
        <title>Comparative Genomic Analysis Identifies a Campylobacter Clade Deficient in Selenium Metabolism.</title>
        <authorList>
            <person name="Miller W.G."/>
            <person name="Yee E."/>
            <person name="Lopes B.S."/>
            <person name="Chapman M.H."/>
            <person name="Huynh S."/>
            <person name="Bono J.L."/>
            <person name="Parker C.T."/>
            <person name="Strachan N.J.C."/>
            <person name="Forbes K.J."/>
        </authorList>
    </citation>
    <scope>NUCLEOTIDE SEQUENCE [LARGE SCALE GENOMIC DNA]</scope>
    <source>
        <strain evidence="3">RM6137</strain>
    </source>
</reference>
<dbReference type="RefSeq" id="WP_086297023.1">
    <property type="nucleotide sequence ID" value="NZ_CP018789.1"/>
</dbReference>
<evidence type="ECO:0000313" key="3">
    <source>
        <dbReference type="Proteomes" id="UP000194260"/>
    </source>
</evidence>
<feature type="coiled-coil region" evidence="1">
    <location>
        <begin position="335"/>
        <end position="376"/>
    </location>
</feature>
<dbReference type="AlphaFoldDB" id="A0A1X9SW68"/>
<accession>A0A1X9SW68</accession>
<feature type="coiled-coil region" evidence="1">
    <location>
        <begin position="28"/>
        <end position="129"/>
    </location>
</feature>
<dbReference type="Proteomes" id="UP000194260">
    <property type="component" value="Chromosome"/>
</dbReference>
<gene>
    <name evidence="2" type="ORF">CSUIS_0552</name>
</gene>
<sequence length="394" mass="44603">MAIQKAFTQICQEILDRYDSVLDTHNLSQNIKREIQSAKSEVQANKDAAQQIKTETQQIKTETQQIKTETQQIKIGAEQIKSQTQQIKTQTEQIKSQTQQIKSEAQQIKLELVAKAQNLSELIDALEQIKQSNGVRVDEIIQSLILSDKEFLVRAMDELLKRAEYSHEYNHKVEEIRQLSQAISAKLEELRYGILDFADIVEDRLSSAGEHLIKKSNQLKLEATRAKHEIASKKEEVINLVESELGRASDYFAREFKSANIHKMELDERSTIARDLINELKDDELCDELYLVRGESALGRAKVASELLGLSIATGAAKAIGLRYERQIPKLVALQDETKEIKEQTQNRLDELNILLEASNAAAASKLKELDELTLEAHKMIKNSEFGNLLGVVL</sequence>
<dbReference type="Gene3D" id="1.10.287.950">
    <property type="entry name" value="Methyl-accepting chemotaxis protein"/>
    <property type="match status" value="1"/>
</dbReference>
<evidence type="ECO:0000256" key="1">
    <source>
        <dbReference type="SAM" id="Coils"/>
    </source>
</evidence>
<dbReference type="STRING" id="1660073.CSUIS_0552"/>
<keyword evidence="1" id="KW-0175">Coiled coil</keyword>
<protein>
    <submittedName>
        <fullName evidence="2">Uncharacterized protein</fullName>
    </submittedName>
</protein>